<organism evidence="3 4">
    <name type="scientific">Sphingobacterium olei</name>
    <dbReference type="NCBI Taxonomy" id="2571155"/>
    <lineage>
        <taxon>Bacteria</taxon>
        <taxon>Pseudomonadati</taxon>
        <taxon>Bacteroidota</taxon>
        <taxon>Sphingobacteriia</taxon>
        <taxon>Sphingobacteriales</taxon>
        <taxon>Sphingobacteriaceae</taxon>
        <taxon>Sphingobacterium</taxon>
    </lineage>
</organism>
<dbReference type="InterPro" id="IPR025510">
    <property type="entry name" value="DUF4397"/>
</dbReference>
<protein>
    <submittedName>
        <fullName evidence="3">DUF4397 domain-containing protein</fullName>
    </submittedName>
</protein>
<dbReference type="EMBL" id="SUME01000003">
    <property type="protein sequence ID" value="TJZ61320.1"/>
    <property type="molecule type" value="Genomic_DNA"/>
</dbReference>
<dbReference type="PROSITE" id="PS51257">
    <property type="entry name" value="PROKAR_LIPOPROTEIN"/>
    <property type="match status" value="1"/>
</dbReference>
<sequence length="241" mass="27052">MSSPTFRKLKLMVSRILFFLWGIISMTLFACNKANIDEMYDNVVNLSSVAVVNAVPGSVGMDVFVNQNRMNNTSEKLIFGEHIPYRNMYAGEVELSLTSYFGAKQETYKEKLTFQSNKIYSVFVYRDGGLKLLQSEDNVLLPAKGQAKFRVVHLGGNVSSLKISSIEKEVNFQSVKYKDVSSFINIAINKRYSFEITDGNAEVKIELDFEPQNQGIYTLLIKGDKKDSAGEGGIDAKIIKH</sequence>
<evidence type="ECO:0000313" key="3">
    <source>
        <dbReference type="EMBL" id="TJZ61320.1"/>
    </source>
</evidence>
<evidence type="ECO:0000259" key="2">
    <source>
        <dbReference type="Pfam" id="PF14344"/>
    </source>
</evidence>
<keyword evidence="1" id="KW-0472">Membrane</keyword>
<keyword evidence="1" id="KW-1133">Transmembrane helix</keyword>
<dbReference type="Pfam" id="PF14344">
    <property type="entry name" value="DUF4397"/>
    <property type="match status" value="1"/>
</dbReference>
<keyword evidence="1" id="KW-0812">Transmembrane</keyword>
<keyword evidence="4" id="KW-1185">Reference proteome</keyword>
<dbReference type="Proteomes" id="UP000306808">
    <property type="component" value="Unassembled WGS sequence"/>
</dbReference>
<feature type="transmembrane region" description="Helical" evidence="1">
    <location>
        <begin position="12"/>
        <end position="30"/>
    </location>
</feature>
<feature type="domain" description="DUF4397" evidence="2">
    <location>
        <begin position="47"/>
        <end position="161"/>
    </location>
</feature>
<evidence type="ECO:0000313" key="4">
    <source>
        <dbReference type="Proteomes" id="UP000306808"/>
    </source>
</evidence>
<dbReference type="OrthoDB" id="9792011at2"/>
<name>A0A4U0P2I4_9SPHI</name>
<gene>
    <name evidence="3" type="ORF">FAZ15_08990</name>
</gene>
<evidence type="ECO:0000256" key="1">
    <source>
        <dbReference type="SAM" id="Phobius"/>
    </source>
</evidence>
<accession>A0A4U0P2I4</accession>
<proteinExistence type="predicted"/>
<reference evidence="3 4" key="1">
    <citation type="submission" date="2019-04" db="EMBL/GenBank/DDBJ databases">
        <title>Sphingobacterium olei sp. nov., isolated from oil-contaminated soil.</title>
        <authorList>
            <person name="Liu B."/>
        </authorList>
    </citation>
    <scope>NUCLEOTIDE SEQUENCE [LARGE SCALE GENOMIC DNA]</scope>
    <source>
        <strain evidence="3 4">HAL-9</strain>
    </source>
</reference>
<comment type="caution">
    <text evidence="3">The sequence shown here is derived from an EMBL/GenBank/DDBJ whole genome shotgun (WGS) entry which is preliminary data.</text>
</comment>
<dbReference type="AlphaFoldDB" id="A0A4U0P2I4"/>